<feature type="region of interest" description="Disordered" evidence="1">
    <location>
        <begin position="180"/>
        <end position="219"/>
    </location>
</feature>
<dbReference type="CDD" id="cd20558">
    <property type="entry name" value="CYCLIN_ScPCL7-like"/>
    <property type="match status" value="1"/>
</dbReference>
<keyword evidence="3" id="KW-1185">Reference proteome</keyword>
<dbReference type="PANTHER" id="PTHR15615:SF117">
    <property type="entry name" value="PHO85 CYCLIN PHO80"/>
    <property type="match status" value="1"/>
</dbReference>
<reference evidence="2 3" key="1">
    <citation type="journal article" date="2016" name="Mol. Biol. Evol.">
        <title>Comparative Genomics of Early-Diverging Mushroom-Forming Fungi Provides Insights into the Origins of Lignocellulose Decay Capabilities.</title>
        <authorList>
            <person name="Nagy L.G."/>
            <person name="Riley R."/>
            <person name="Tritt A."/>
            <person name="Adam C."/>
            <person name="Daum C."/>
            <person name="Floudas D."/>
            <person name="Sun H."/>
            <person name="Yadav J.S."/>
            <person name="Pangilinan J."/>
            <person name="Larsson K.H."/>
            <person name="Matsuura K."/>
            <person name="Barry K."/>
            <person name="Labutti K."/>
            <person name="Kuo R."/>
            <person name="Ohm R.A."/>
            <person name="Bhattacharya S.S."/>
            <person name="Shirouzu T."/>
            <person name="Yoshinaga Y."/>
            <person name="Martin F.M."/>
            <person name="Grigoriev I.V."/>
            <person name="Hibbett D.S."/>
        </authorList>
    </citation>
    <scope>NUCLEOTIDE SEQUENCE [LARGE SCALE GENOMIC DNA]</scope>
    <source>
        <strain evidence="2 3">HHB14362 ss-1</strain>
    </source>
</reference>
<dbReference type="GO" id="GO:0000307">
    <property type="term" value="C:cyclin-dependent protein kinase holoenzyme complex"/>
    <property type="evidence" value="ECO:0007669"/>
    <property type="project" value="TreeGrafter"/>
</dbReference>
<evidence type="ECO:0000256" key="1">
    <source>
        <dbReference type="SAM" id="MobiDB-lite"/>
    </source>
</evidence>
<dbReference type="SUPFAM" id="SSF47954">
    <property type="entry name" value="Cyclin-like"/>
    <property type="match status" value="1"/>
</dbReference>
<name>A0A165TKS0_9AGAM</name>
<dbReference type="InterPro" id="IPR013922">
    <property type="entry name" value="Cyclin_PHO80-like"/>
</dbReference>
<dbReference type="Gene3D" id="1.10.472.10">
    <property type="entry name" value="Cyclin-like"/>
    <property type="match status" value="1"/>
</dbReference>
<dbReference type="Proteomes" id="UP000076761">
    <property type="component" value="Unassembled WGS sequence"/>
</dbReference>
<dbReference type="Pfam" id="PF08613">
    <property type="entry name" value="Cyclin"/>
    <property type="match status" value="1"/>
</dbReference>
<proteinExistence type="predicted"/>
<dbReference type="GO" id="GO:0016538">
    <property type="term" value="F:cyclin-dependent protein serine/threonine kinase regulator activity"/>
    <property type="evidence" value="ECO:0007669"/>
    <property type="project" value="TreeGrafter"/>
</dbReference>
<accession>A0A165TKS0</accession>
<dbReference type="PANTHER" id="PTHR15615">
    <property type="match status" value="1"/>
</dbReference>
<dbReference type="STRING" id="1314782.A0A165TKS0"/>
<dbReference type="OrthoDB" id="337735at2759"/>
<organism evidence="2 3">
    <name type="scientific">Neolentinus lepideus HHB14362 ss-1</name>
    <dbReference type="NCBI Taxonomy" id="1314782"/>
    <lineage>
        <taxon>Eukaryota</taxon>
        <taxon>Fungi</taxon>
        <taxon>Dikarya</taxon>
        <taxon>Basidiomycota</taxon>
        <taxon>Agaricomycotina</taxon>
        <taxon>Agaricomycetes</taxon>
        <taxon>Gloeophyllales</taxon>
        <taxon>Gloeophyllaceae</taxon>
        <taxon>Neolentinus</taxon>
    </lineage>
</organism>
<evidence type="ECO:0000313" key="3">
    <source>
        <dbReference type="Proteomes" id="UP000076761"/>
    </source>
</evidence>
<dbReference type="FunCoup" id="A0A165TKS0">
    <property type="interactions" value="35"/>
</dbReference>
<dbReference type="EMBL" id="KV425565">
    <property type="protein sequence ID" value="KZT26813.1"/>
    <property type="molecule type" value="Genomic_DNA"/>
</dbReference>
<dbReference type="AlphaFoldDB" id="A0A165TKS0"/>
<dbReference type="GO" id="GO:0005634">
    <property type="term" value="C:nucleus"/>
    <property type="evidence" value="ECO:0007669"/>
    <property type="project" value="TreeGrafter"/>
</dbReference>
<dbReference type="InParanoid" id="A0A165TKS0"/>
<evidence type="ECO:0000313" key="2">
    <source>
        <dbReference type="EMBL" id="KZT26813.1"/>
    </source>
</evidence>
<dbReference type="InterPro" id="IPR036915">
    <property type="entry name" value="Cyclin-like_sf"/>
</dbReference>
<sequence>MESSERIELPASFEDVSIDHLVVLIADMLERLIAHNDQIPLVPEGLTRFHSRSSPNISVLEYLRRIVRFTNVEKLCLILTLHYIDQICARMPLFTISSLTAHRFIVASVTVSSKAYCDAFCTNAYYAKVGGISVVELNVLEREFLRIIDWHLMCTGELLQEYYVNLVRTHSSGKFVIPVTTQQSSSGSSDSEIEVDSSHSRPMSPMESNAPAGGHQVPHGASTILIDTVTLSPQPSHGPTIEQNMAFAALRESMDQS</sequence>
<gene>
    <name evidence="2" type="ORF">NEOLEDRAFT_1090318</name>
</gene>
<dbReference type="GO" id="GO:0019901">
    <property type="term" value="F:protein kinase binding"/>
    <property type="evidence" value="ECO:0007669"/>
    <property type="project" value="InterPro"/>
</dbReference>
<protein>
    <submittedName>
        <fullName evidence="2">Cyclin-domain-containing protein</fullName>
    </submittedName>
</protein>